<dbReference type="OrthoDB" id="5226996at2759"/>
<evidence type="ECO:0000313" key="3">
    <source>
        <dbReference type="EMBL" id="RMX72127.1"/>
    </source>
</evidence>
<feature type="compositionally biased region" description="Basic residues" evidence="2">
    <location>
        <begin position="617"/>
        <end position="628"/>
    </location>
</feature>
<feature type="compositionally biased region" description="Basic and acidic residues" evidence="2">
    <location>
        <begin position="44"/>
        <end position="70"/>
    </location>
</feature>
<dbReference type="VEuPathDB" id="FungiDB:BTJ68_10151"/>
<feature type="compositionally biased region" description="Polar residues" evidence="2">
    <location>
        <begin position="352"/>
        <end position="362"/>
    </location>
</feature>
<comment type="caution">
    <text evidence="3">The sequence shown here is derived from an EMBL/GenBank/DDBJ whole genome shotgun (WGS) entry which is preliminary data.</text>
</comment>
<evidence type="ECO:0008006" key="5">
    <source>
        <dbReference type="Google" id="ProtNLM"/>
    </source>
</evidence>
<feature type="region of interest" description="Disordered" evidence="2">
    <location>
        <begin position="256"/>
        <end position="335"/>
    </location>
</feature>
<evidence type="ECO:0000313" key="4">
    <source>
        <dbReference type="Proteomes" id="UP000281245"/>
    </source>
</evidence>
<feature type="region of interest" description="Disordered" evidence="2">
    <location>
        <begin position="561"/>
        <end position="849"/>
    </location>
</feature>
<feature type="compositionally biased region" description="Basic and acidic residues" evidence="2">
    <location>
        <begin position="779"/>
        <end position="794"/>
    </location>
</feature>
<feature type="region of interest" description="Disordered" evidence="2">
    <location>
        <begin position="1"/>
        <end position="131"/>
    </location>
</feature>
<evidence type="ECO:0000256" key="1">
    <source>
        <dbReference type="SAM" id="Coils"/>
    </source>
</evidence>
<feature type="compositionally biased region" description="Basic and acidic residues" evidence="2">
    <location>
        <begin position="702"/>
        <end position="712"/>
    </location>
</feature>
<accession>A0A3M6W0W3</accession>
<feature type="compositionally biased region" description="Acidic residues" evidence="2">
    <location>
        <begin position="569"/>
        <end position="578"/>
    </location>
</feature>
<feature type="compositionally biased region" description="Basic and acidic residues" evidence="2">
    <location>
        <begin position="11"/>
        <end position="22"/>
    </location>
</feature>
<dbReference type="AlphaFoldDB" id="A0A3M6W0W3"/>
<feature type="compositionally biased region" description="Polar residues" evidence="2">
    <location>
        <begin position="92"/>
        <end position="120"/>
    </location>
</feature>
<protein>
    <recommendedName>
        <fullName evidence="5">Nuclear RNA binding protein</fullName>
    </recommendedName>
</protein>
<dbReference type="Proteomes" id="UP000281245">
    <property type="component" value="Unassembled WGS sequence"/>
</dbReference>
<feature type="coiled-coil region" evidence="1">
    <location>
        <begin position="399"/>
        <end position="426"/>
    </location>
</feature>
<feature type="region of interest" description="Disordered" evidence="2">
    <location>
        <begin position="350"/>
        <end position="391"/>
    </location>
</feature>
<proteinExistence type="predicted"/>
<gene>
    <name evidence="3" type="ORF">D0869_14932</name>
</gene>
<name>A0A3M6W0W3_HORWE</name>
<sequence length="849" mass="93440">MASPPPVPPKDTPRKGSVDGEWHGPPSSSKRKRAAYDETIYDLRNGRLEPAEPDPDAHTPKRTRSNEQRTDGSSAEEAGTGQRSLRRKKKVNNLSHLSLRQAAQQQKLSPSKNSKFQEGSLTDKPSVKPPSAFTRIMREDSGNFPQVDELMEDYDRDLPMDSVESAVDQEKVLMPQRVEHIAAQGPGRKEEHKSGGVFKFGKKMAASFHPVNLWNKLWNETKEELTKQNMEEADFKRRQKEEAEAAYAQMKASGMLPGKRVGPVHDPRLSMTTPTPRDSGVVMPDHEYSYQPSGGSQFLAPPDNDFTAGASPDEMPDVGPKARSGTLRGRFSFRRPSMADLKSGIKRVRSDLNMNHAATSNDIAGRDSESSMSPTKPEPGHPGSSILKKSASRYDIKKQNRLSKRVSDLESKLRVAREELNEALVEASPMPKLGNRYERFTPVGTLKSSRPTFIPGRLPTLPSERFLDPANLGFDDVDEKSPAKLTGDGASEIRRDMEEYMNGMDEDVDDEVPVKKTPKTPSVYKTRANGMFNLTNENIEALPQRVKEDSDRINEGALASVLKASTSNDLEDDWDDLGPDFAKSASPNDKGGQTLGDDEGDEASIDVKLKKAENKKARAKPKSKKRKSGANEDDGIYKPGKDTDEDEDDEWDQPTPRKKRKSAGNSGQHGSPQVKKGADNVTKKTAKGKKKETAEAAPAVVIEDHSAIRQEADAGAAEPVDEQDSVRRSLDSQAETLEPLYEEEEAESTTTVALKGEPQKPTATATPARHGRRGSRSVPDSEEKVLRRSAEGKRVISPPPPADGSKVTQVVHEQVTAVPGKDGVPALPNQGKMSKKQAREDFEWPEDVF</sequence>
<feature type="compositionally biased region" description="Pro residues" evidence="2">
    <location>
        <begin position="1"/>
        <end position="10"/>
    </location>
</feature>
<organism evidence="3 4">
    <name type="scientific">Hortaea werneckii</name>
    <name type="common">Black yeast</name>
    <name type="synonym">Cladosporium werneckii</name>
    <dbReference type="NCBI Taxonomy" id="91943"/>
    <lineage>
        <taxon>Eukaryota</taxon>
        <taxon>Fungi</taxon>
        <taxon>Dikarya</taxon>
        <taxon>Ascomycota</taxon>
        <taxon>Pezizomycotina</taxon>
        <taxon>Dothideomycetes</taxon>
        <taxon>Dothideomycetidae</taxon>
        <taxon>Mycosphaerellales</taxon>
        <taxon>Teratosphaeriaceae</taxon>
        <taxon>Hortaea</taxon>
    </lineage>
</organism>
<reference evidence="3 4" key="1">
    <citation type="journal article" date="2018" name="BMC Genomics">
        <title>Genomic evidence for intraspecific hybridization in a clonal and extremely halotolerant yeast.</title>
        <authorList>
            <person name="Gostincar C."/>
            <person name="Stajich J.E."/>
            <person name="Zupancic J."/>
            <person name="Zalar P."/>
            <person name="Gunde-Cimerman N."/>
        </authorList>
    </citation>
    <scope>NUCLEOTIDE SEQUENCE [LARGE SCALE GENOMIC DNA]</scope>
    <source>
        <strain evidence="3 4">EXF-6656</strain>
    </source>
</reference>
<keyword evidence="1" id="KW-0175">Coiled coil</keyword>
<feature type="compositionally biased region" description="Basic and acidic residues" evidence="2">
    <location>
        <begin position="605"/>
        <end position="616"/>
    </location>
</feature>
<evidence type="ECO:0000256" key="2">
    <source>
        <dbReference type="SAM" id="MobiDB-lite"/>
    </source>
</evidence>
<feature type="compositionally biased region" description="Acidic residues" evidence="2">
    <location>
        <begin position="643"/>
        <end position="652"/>
    </location>
</feature>
<dbReference type="EMBL" id="QWIJ01002340">
    <property type="protein sequence ID" value="RMX72127.1"/>
    <property type="molecule type" value="Genomic_DNA"/>
</dbReference>